<evidence type="ECO:0000313" key="1">
    <source>
        <dbReference type="EMBL" id="RUT06025.1"/>
    </source>
</evidence>
<dbReference type="RefSeq" id="WP_127081714.1">
    <property type="nucleotide sequence ID" value="NZ_RSCL01000007.1"/>
</dbReference>
<name>A0A3S5K3A6_9CYAN</name>
<evidence type="ECO:0000313" key="2">
    <source>
        <dbReference type="Proteomes" id="UP000271624"/>
    </source>
</evidence>
<dbReference type="PANTHER" id="PTHR47473">
    <property type="entry name" value="BTA1P"/>
    <property type="match status" value="1"/>
</dbReference>
<organism evidence="1 2">
    <name type="scientific">Dulcicalothrix desertica PCC 7102</name>
    <dbReference type="NCBI Taxonomy" id="232991"/>
    <lineage>
        <taxon>Bacteria</taxon>
        <taxon>Bacillati</taxon>
        <taxon>Cyanobacteriota</taxon>
        <taxon>Cyanophyceae</taxon>
        <taxon>Nostocales</taxon>
        <taxon>Calotrichaceae</taxon>
        <taxon>Dulcicalothrix</taxon>
    </lineage>
</organism>
<protein>
    <submittedName>
        <fullName evidence="1">S-adenosylmethionine--diacylglycerol 3-amino-3-carboxypropyl transferase</fullName>
    </submittedName>
</protein>
<keyword evidence="1" id="KW-0808">Transferase</keyword>
<gene>
    <name evidence="1" type="ORF">DSM106972_032310</name>
</gene>
<dbReference type="Gene3D" id="3.40.50.150">
    <property type="entry name" value="Vaccinia Virus protein VP39"/>
    <property type="match status" value="1"/>
</dbReference>
<proteinExistence type="predicted"/>
<dbReference type="Pfam" id="PF11899">
    <property type="entry name" value="DUF3419"/>
    <property type="match status" value="1"/>
</dbReference>
<dbReference type="SUPFAM" id="SSF53335">
    <property type="entry name" value="S-adenosyl-L-methionine-dependent methyltransferases"/>
    <property type="match status" value="1"/>
</dbReference>
<reference evidence="1" key="2">
    <citation type="journal article" date="2019" name="Genome Biol. Evol.">
        <title>Day and night: Metabolic profiles and evolutionary relationships of six axenic non-marine cyanobacteria.</title>
        <authorList>
            <person name="Will S.E."/>
            <person name="Henke P."/>
            <person name="Boedeker C."/>
            <person name="Huang S."/>
            <person name="Brinkmann H."/>
            <person name="Rohde M."/>
            <person name="Jarek M."/>
            <person name="Friedl T."/>
            <person name="Seufert S."/>
            <person name="Schumacher M."/>
            <person name="Overmann J."/>
            <person name="Neumann-Schaal M."/>
            <person name="Petersen J."/>
        </authorList>
    </citation>
    <scope>NUCLEOTIDE SEQUENCE [LARGE SCALE GENOMIC DNA]</scope>
    <source>
        <strain evidence="1">PCC 7102</strain>
    </source>
</reference>
<dbReference type="EMBL" id="RSCL01000007">
    <property type="protein sequence ID" value="RUT06025.1"/>
    <property type="molecule type" value="Genomic_DNA"/>
</dbReference>
<reference evidence="1" key="1">
    <citation type="submission" date="2018-12" db="EMBL/GenBank/DDBJ databases">
        <authorList>
            <person name="Will S."/>
            <person name="Neumann-Schaal M."/>
            <person name="Henke P."/>
        </authorList>
    </citation>
    <scope>NUCLEOTIDE SEQUENCE</scope>
    <source>
        <strain evidence="1">PCC 7102</strain>
    </source>
</reference>
<dbReference type="InterPro" id="IPR029063">
    <property type="entry name" value="SAM-dependent_MTases_sf"/>
</dbReference>
<dbReference type="PANTHER" id="PTHR47473:SF1">
    <property type="entry name" value="METHYLTRANSFERASE DOMAIN-CONTAINING PROTEIN"/>
    <property type="match status" value="1"/>
</dbReference>
<keyword evidence="2" id="KW-1185">Reference proteome</keyword>
<comment type="caution">
    <text evidence="1">The sequence shown here is derived from an EMBL/GenBank/DDBJ whole genome shotgun (WGS) entry which is preliminary data.</text>
</comment>
<accession>A0A3S5K3A6</accession>
<dbReference type="GO" id="GO:0016740">
    <property type="term" value="F:transferase activity"/>
    <property type="evidence" value="ECO:0007669"/>
    <property type="project" value="UniProtKB-KW"/>
</dbReference>
<dbReference type="OrthoDB" id="1522784at2"/>
<dbReference type="AlphaFoldDB" id="A0A3S5K3A6"/>
<dbReference type="InterPro" id="IPR021829">
    <property type="entry name" value="DUF3419"/>
</dbReference>
<dbReference type="Proteomes" id="UP000271624">
    <property type="component" value="Unassembled WGS sequence"/>
</dbReference>
<sequence length="359" mass="40814">MICAPPSDISFSQVREDPTIELQVIKQLTQTQNHPLRVLIIASGGCTVLSLLSCPNVGHIDAVDLNPAQLHLVELRRQALLHLQLEEQLDLIGATKITQAERVNLYNQIASHLPTSTRNYWDARIEQIAFGLNQIGKFEQLFRELSASFTASGLNPLRNPDTVTINPLWQQIFETVFERNKLARIFGDAAVNYSMDRSFGTHFADVFAKALHKYTMANYFLTQVWSDSYSYGFDGVPLYLQPDTQISIRELKTSRLHLHQGAFAQKMLELATSQPYDLIQFSNISDWMPPNDLDEMLQNAVHCLKPGGALIGRRLNGDHHLASVMAKHIYIDKQLNHKLLESDRSFFYREIVVGWVQKI</sequence>